<gene>
    <name evidence="2" type="ORF">HD596_008989</name>
</gene>
<protein>
    <submittedName>
        <fullName evidence="2">Uncharacterized protein</fullName>
    </submittedName>
</protein>
<evidence type="ECO:0000313" key="3">
    <source>
        <dbReference type="Proteomes" id="UP000579153"/>
    </source>
</evidence>
<dbReference type="AlphaFoldDB" id="A0A7W9LFX7"/>
<organism evidence="2 3">
    <name type="scientific">Nonomuraea jabiensis</name>
    <dbReference type="NCBI Taxonomy" id="882448"/>
    <lineage>
        <taxon>Bacteria</taxon>
        <taxon>Bacillati</taxon>
        <taxon>Actinomycetota</taxon>
        <taxon>Actinomycetes</taxon>
        <taxon>Streptosporangiales</taxon>
        <taxon>Streptosporangiaceae</taxon>
        <taxon>Nonomuraea</taxon>
    </lineage>
</organism>
<comment type="caution">
    <text evidence="2">The sequence shown here is derived from an EMBL/GenBank/DDBJ whole genome shotgun (WGS) entry which is preliminary data.</text>
</comment>
<keyword evidence="3" id="KW-1185">Reference proteome</keyword>
<evidence type="ECO:0000256" key="1">
    <source>
        <dbReference type="SAM" id="MobiDB-lite"/>
    </source>
</evidence>
<evidence type="ECO:0000313" key="2">
    <source>
        <dbReference type="EMBL" id="MBB5782233.1"/>
    </source>
</evidence>
<proteinExistence type="predicted"/>
<feature type="compositionally biased region" description="Basic residues" evidence="1">
    <location>
        <begin position="98"/>
        <end position="111"/>
    </location>
</feature>
<sequence>MNALVERLVNEPLSKREVVERYADVLLAIPRSEVVAQFEAYLDASRRSELEQVVHGVLARSRRSPAVLSRPRESSGRRRRHEPSSLWPTVSPWPGWRGRSRRRIGGRWSRA</sequence>
<accession>A0A7W9LFX7</accession>
<feature type="region of interest" description="Disordered" evidence="1">
    <location>
        <begin position="61"/>
        <end position="111"/>
    </location>
</feature>
<reference evidence="2 3" key="1">
    <citation type="submission" date="2020-08" db="EMBL/GenBank/DDBJ databases">
        <title>Sequencing the genomes of 1000 actinobacteria strains.</title>
        <authorList>
            <person name="Klenk H.-P."/>
        </authorList>
    </citation>
    <scope>NUCLEOTIDE SEQUENCE [LARGE SCALE GENOMIC DNA]</scope>
    <source>
        <strain evidence="2 3">DSM 45507</strain>
    </source>
</reference>
<name>A0A7W9LFX7_9ACTN</name>
<dbReference type="Proteomes" id="UP000579153">
    <property type="component" value="Unassembled WGS sequence"/>
</dbReference>
<dbReference type="EMBL" id="JACHMB010000001">
    <property type="protein sequence ID" value="MBB5782233.1"/>
    <property type="molecule type" value="Genomic_DNA"/>
</dbReference>